<dbReference type="GO" id="GO:0005737">
    <property type="term" value="C:cytoplasm"/>
    <property type="evidence" value="ECO:0007669"/>
    <property type="project" value="TreeGrafter"/>
</dbReference>
<comment type="similarity">
    <text evidence="1">Belongs to the peptidase C14B family.</text>
</comment>
<evidence type="ECO:0000313" key="3">
    <source>
        <dbReference type="Proteomes" id="UP001064489"/>
    </source>
</evidence>
<dbReference type="EMBL" id="JAJSOW010000106">
    <property type="protein sequence ID" value="KAI9160501.1"/>
    <property type="molecule type" value="Genomic_DNA"/>
</dbReference>
<gene>
    <name evidence="2" type="ORF">LWI28_008735</name>
</gene>
<proteinExistence type="inferred from homology"/>
<protein>
    <submittedName>
        <fullName evidence="2">Uncharacterized protein</fullName>
    </submittedName>
</protein>
<comment type="caution">
    <text evidence="2">The sequence shown here is derived from an EMBL/GenBank/DDBJ whole genome shotgun (WGS) entry which is preliminary data.</text>
</comment>
<dbReference type="AlphaFoldDB" id="A0AAD5IDW1"/>
<evidence type="ECO:0000313" key="2">
    <source>
        <dbReference type="EMBL" id="KAI9160501.1"/>
    </source>
</evidence>
<organism evidence="2 3">
    <name type="scientific">Acer negundo</name>
    <name type="common">Box elder</name>
    <dbReference type="NCBI Taxonomy" id="4023"/>
    <lineage>
        <taxon>Eukaryota</taxon>
        <taxon>Viridiplantae</taxon>
        <taxon>Streptophyta</taxon>
        <taxon>Embryophyta</taxon>
        <taxon>Tracheophyta</taxon>
        <taxon>Spermatophyta</taxon>
        <taxon>Magnoliopsida</taxon>
        <taxon>eudicotyledons</taxon>
        <taxon>Gunneridae</taxon>
        <taxon>Pentapetalae</taxon>
        <taxon>rosids</taxon>
        <taxon>malvids</taxon>
        <taxon>Sapindales</taxon>
        <taxon>Sapindaceae</taxon>
        <taxon>Hippocastanoideae</taxon>
        <taxon>Acereae</taxon>
        <taxon>Acer</taxon>
    </lineage>
</organism>
<keyword evidence="3" id="KW-1185">Reference proteome</keyword>
<reference evidence="2" key="2">
    <citation type="submission" date="2023-02" db="EMBL/GenBank/DDBJ databases">
        <authorList>
            <person name="Swenson N.G."/>
            <person name="Wegrzyn J.L."/>
            <person name="Mcevoy S.L."/>
        </authorList>
    </citation>
    <scope>NUCLEOTIDE SEQUENCE</scope>
    <source>
        <strain evidence="2">91603</strain>
        <tissue evidence="2">Leaf</tissue>
    </source>
</reference>
<dbReference type="PANTHER" id="PTHR48104:SF7">
    <property type="entry name" value="METACASPASE-9"/>
    <property type="match status" value="1"/>
</dbReference>
<sequence>MKEVLIKRFGFEPSRMELLTDAPGPRSSLVMPTVDMEPGHPFRQDEAIVPTDFNLITESLKPHDEGILLSGCQANETSDMNPVEGGGKAYRAFSDAVQSVLKENSEALSNREVVMMARKVLEEKKVPSAP</sequence>
<dbReference type="GO" id="GO:0004197">
    <property type="term" value="F:cysteine-type endopeptidase activity"/>
    <property type="evidence" value="ECO:0007669"/>
    <property type="project" value="TreeGrafter"/>
</dbReference>
<dbReference type="GO" id="GO:0006508">
    <property type="term" value="P:proteolysis"/>
    <property type="evidence" value="ECO:0007669"/>
    <property type="project" value="TreeGrafter"/>
</dbReference>
<accession>A0AAD5IDW1</accession>
<evidence type="ECO:0000256" key="1">
    <source>
        <dbReference type="ARBA" id="ARBA00009005"/>
    </source>
</evidence>
<name>A0AAD5IDW1_ACENE</name>
<dbReference type="Proteomes" id="UP001064489">
    <property type="component" value="Chromosome 2"/>
</dbReference>
<reference evidence="2" key="1">
    <citation type="journal article" date="2022" name="Plant J.">
        <title>Strategies of tolerance reflected in two North American maple genomes.</title>
        <authorList>
            <person name="McEvoy S.L."/>
            <person name="Sezen U.U."/>
            <person name="Trouern-Trend A."/>
            <person name="McMahon S.M."/>
            <person name="Schaberg P.G."/>
            <person name="Yang J."/>
            <person name="Wegrzyn J.L."/>
            <person name="Swenson N.G."/>
        </authorList>
    </citation>
    <scope>NUCLEOTIDE SEQUENCE</scope>
    <source>
        <strain evidence="2">91603</strain>
    </source>
</reference>
<dbReference type="PANTHER" id="PTHR48104">
    <property type="entry name" value="METACASPASE-4"/>
    <property type="match status" value="1"/>
</dbReference>
<dbReference type="InterPro" id="IPR050452">
    <property type="entry name" value="Metacaspase"/>
</dbReference>